<evidence type="ECO:0000313" key="8">
    <source>
        <dbReference type="Proteomes" id="UP001044222"/>
    </source>
</evidence>
<dbReference type="SUPFAM" id="SSF48065">
    <property type="entry name" value="DBL homology domain (DH-domain)"/>
    <property type="match status" value="1"/>
</dbReference>
<name>A0A9D3MLQ6_ANGAN</name>
<dbReference type="Pfam" id="PF07653">
    <property type="entry name" value="SH3_2"/>
    <property type="match status" value="1"/>
</dbReference>
<dbReference type="SMART" id="SM00325">
    <property type="entry name" value="RhoGEF"/>
    <property type="match status" value="1"/>
</dbReference>
<evidence type="ECO:0000256" key="3">
    <source>
        <dbReference type="SAM" id="MobiDB-lite"/>
    </source>
</evidence>
<dbReference type="Gene3D" id="2.30.30.40">
    <property type="entry name" value="SH3 Domains"/>
    <property type="match status" value="1"/>
</dbReference>
<feature type="domain" description="SH3" evidence="4">
    <location>
        <begin position="895"/>
        <end position="956"/>
    </location>
</feature>
<dbReference type="InterPro" id="IPR035899">
    <property type="entry name" value="DBL_dom_sf"/>
</dbReference>
<evidence type="ECO:0000259" key="6">
    <source>
        <dbReference type="PROSITE" id="PS50010"/>
    </source>
</evidence>
<keyword evidence="8" id="KW-1185">Reference proteome</keyword>
<evidence type="ECO:0000259" key="5">
    <source>
        <dbReference type="PROSITE" id="PS50003"/>
    </source>
</evidence>
<dbReference type="CDD" id="cd00160">
    <property type="entry name" value="RhoGEF"/>
    <property type="match status" value="1"/>
</dbReference>
<feature type="domain" description="DH" evidence="6">
    <location>
        <begin position="559"/>
        <end position="742"/>
    </location>
</feature>
<dbReference type="SUPFAM" id="SSF50729">
    <property type="entry name" value="PH domain-like"/>
    <property type="match status" value="1"/>
</dbReference>
<accession>A0A9D3MLQ6</accession>
<reference evidence="7" key="1">
    <citation type="submission" date="2021-01" db="EMBL/GenBank/DDBJ databases">
        <title>A chromosome-scale assembly of European eel, Anguilla anguilla.</title>
        <authorList>
            <person name="Henkel C."/>
            <person name="Jong-Raadsen S.A."/>
            <person name="Dufour S."/>
            <person name="Weltzien F.-A."/>
            <person name="Palstra A.P."/>
            <person name="Pelster B."/>
            <person name="Spaink H.P."/>
            <person name="Van Den Thillart G.E."/>
            <person name="Jansen H."/>
            <person name="Zahm M."/>
            <person name="Klopp C."/>
            <person name="Cedric C."/>
            <person name="Louis A."/>
            <person name="Berthelot C."/>
            <person name="Parey E."/>
            <person name="Roest Crollius H."/>
            <person name="Montfort J."/>
            <person name="Robinson-Rechavi M."/>
            <person name="Bucao C."/>
            <person name="Bouchez O."/>
            <person name="Gislard M."/>
            <person name="Lluch J."/>
            <person name="Milhes M."/>
            <person name="Lampietro C."/>
            <person name="Lopez Roques C."/>
            <person name="Donnadieu C."/>
            <person name="Braasch I."/>
            <person name="Desvignes T."/>
            <person name="Postlethwait J."/>
            <person name="Bobe J."/>
            <person name="Guiguen Y."/>
            <person name="Dirks R."/>
        </authorList>
    </citation>
    <scope>NUCLEOTIDE SEQUENCE</scope>
    <source>
        <strain evidence="7">Tag_6206</strain>
        <tissue evidence="7">Liver</tissue>
    </source>
</reference>
<evidence type="ECO:0000313" key="7">
    <source>
        <dbReference type="EMBL" id="KAG5851169.1"/>
    </source>
</evidence>
<feature type="compositionally biased region" description="Pro residues" evidence="3">
    <location>
        <begin position="340"/>
        <end position="352"/>
    </location>
</feature>
<dbReference type="PROSITE" id="PS50002">
    <property type="entry name" value="SH3"/>
    <property type="match status" value="1"/>
</dbReference>
<dbReference type="EMBL" id="JAFIRN010000004">
    <property type="protein sequence ID" value="KAG5851169.1"/>
    <property type="molecule type" value="Genomic_DNA"/>
</dbReference>
<keyword evidence="1 2" id="KW-0728">SH3 domain</keyword>
<dbReference type="PANTHER" id="PTHR12845">
    <property type="entry name" value="GUANINE NUCLEOTIDE EXCHANGE FACTOR"/>
    <property type="match status" value="1"/>
</dbReference>
<comment type="caution">
    <text evidence="7">The sequence shown here is derived from an EMBL/GenBank/DDBJ whole genome shotgun (WGS) entry which is preliminary data.</text>
</comment>
<feature type="region of interest" description="Disordered" evidence="3">
    <location>
        <begin position="337"/>
        <end position="366"/>
    </location>
</feature>
<dbReference type="InterPro" id="IPR036028">
    <property type="entry name" value="SH3-like_dom_sf"/>
</dbReference>
<dbReference type="InterPro" id="IPR047270">
    <property type="entry name" value="PH_ephexin"/>
</dbReference>
<dbReference type="PROSITE" id="PS50003">
    <property type="entry name" value="PH_DOMAIN"/>
    <property type="match status" value="1"/>
</dbReference>
<dbReference type="PANTHER" id="PTHR12845:SF10">
    <property type="entry name" value="EPHEXIN-1-LIKE"/>
    <property type="match status" value="1"/>
</dbReference>
<feature type="compositionally biased region" description="Basic and acidic residues" evidence="3">
    <location>
        <begin position="148"/>
        <end position="163"/>
    </location>
</feature>
<organism evidence="7 8">
    <name type="scientific">Anguilla anguilla</name>
    <name type="common">European freshwater eel</name>
    <name type="synonym">Muraena anguilla</name>
    <dbReference type="NCBI Taxonomy" id="7936"/>
    <lineage>
        <taxon>Eukaryota</taxon>
        <taxon>Metazoa</taxon>
        <taxon>Chordata</taxon>
        <taxon>Craniata</taxon>
        <taxon>Vertebrata</taxon>
        <taxon>Euteleostomi</taxon>
        <taxon>Actinopterygii</taxon>
        <taxon>Neopterygii</taxon>
        <taxon>Teleostei</taxon>
        <taxon>Anguilliformes</taxon>
        <taxon>Anguillidae</taxon>
        <taxon>Anguilla</taxon>
    </lineage>
</organism>
<dbReference type="AlphaFoldDB" id="A0A9D3MLQ6"/>
<dbReference type="SMART" id="SM00233">
    <property type="entry name" value="PH"/>
    <property type="match status" value="1"/>
</dbReference>
<dbReference type="Pfam" id="PF00621">
    <property type="entry name" value="RhoGEF"/>
    <property type="match status" value="1"/>
</dbReference>
<feature type="compositionally biased region" description="Basic and acidic residues" evidence="3">
    <location>
        <begin position="170"/>
        <end position="181"/>
    </location>
</feature>
<dbReference type="CDD" id="cd01221">
    <property type="entry name" value="PH_ephexin"/>
    <property type="match status" value="1"/>
</dbReference>
<dbReference type="GO" id="GO:0005085">
    <property type="term" value="F:guanyl-nucleotide exchange factor activity"/>
    <property type="evidence" value="ECO:0007669"/>
    <property type="project" value="InterPro"/>
</dbReference>
<feature type="region of interest" description="Disordered" evidence="3">
    <location>
        <begin position="45"/>
        <end position="69"/>
    </location>
</feature>
<dbReference type="Gene3D" id="2.30.29.30">
    <property type="entry name" value="Pleckstrin-homology domain (PH domain)/Phosphotyrosine-binding domain (PTB)"/>
    <property type="match status" value="1"/>
</dbReference>
<dbReference type="InterPro" id="IPR047271">
    <property type="entry name" value="Ephexin-like"/>
</dbReference>
<dbReference type="Proteomes" id="UP001044222">
    <property type="component" value="Unassembled WGS sequence"/>
</dbReference>
<evidence type="ECO:0000256" key="2">
    <source>
        <dbReference type="PROSITE-ProRule" id="PRU00192"/>
    </source>
</evidence>
<dbReference type="Gene3D" id="1.20.900.10">
    <property type="entry name" value="Dbl homology (DH) domain"/>
    <property type="match status" value="1"/>
</dbReference>
<feature type="compositionally biased region" description="Pro residues" evidence="3">
    <location>
        <begin position="52"/>
        <end position="64"/>
    </location>
</feature>
<protein>
    <submittedName>
        <fullName evidence="7">Uncharacterized protein</fullName>
    </submittedName>
</protein>
<dbReference type="InterPro" id="IPR001849">
    <property type="entry name" value="PH_domain"/>
</dbReference>
<evidence type="ECO:0000256" key="1">
    <source>
        <dbReference type="ARBA" id="ARBA00022443"/>
    </source>
</evidence>
<gene>
    <name evidence="7" type="ORF">ANANG_G00090180</name>
</gene>
<dbReference type="SUPFAM" id="SSF50044">
    <property type="entry name" value="SH3-domain"/>
    <property type="match status" value="1"/>
</dbReference>
<dbReference type="CDD" id="cd11793">
    <property type="entry name" value="SH3_ephexin1_like"/>
    <property type="match status" value="1"/>
</dbReference>
<proteinExistence type="predicted"/>
<dbReference type="InterPro" id="IPR001452">
    <property type="entry name" value="SH3_domain"/>
</dbReference>
<dbReference type="InterPro" id="IPR011993">
    <property type="entry name" value="PH-like_dom_sf"/>
</dbReference>
<dbReference type="PROSITE" id="PS50010">
    <property type="entry name" value="DH_2"/>
    <property type="match status" value="1"/>
</dbReference>
<dbReference type="InterPro" id="IPR000219">
    <property type="entry name" value="DH_dom"/>
</dbReference>
<feature type="region of interest" description="Disordered" evidence="3">
    <location>
        <begin position="82"/>
        <end position="188"/>
    </location>
</feature>
<evidence type="ECO:0000259" key="4">
    <source>
        <dbReference type="PROSITE" id="PS50002"/>
    </source>
</evidence>
<feature type="domain" description="PH" evidence="5">
    <location>
        <begin position="774"/>
        <end position="886"/>
    </location>
</feature>
<dbReference type="SMART" id="SM00326">
    <property type="entry name" value="SH3"/>
    <property type="match status" value="1"/>
</dbReference>
<sequence>MKSLEGPECSCFRLADHLLLGSTRFLETSGVCILRLSMGTEETSSAILSRPTLPPKPQVPPKPQPRGTRWRRATDVICREVAGEDGNQSQMAQKARHKSLPSHPNEQSLCLSVAKDDSPFPQPDGLLSFSERVKPFPLPKPRLQKTPLRQDSKPLPADKERVSSTDSSDSEGRLWDGRSGSEGDSPSSGLGCAPSCPCMCHCSRHPKGGEGPLRMEPHLKAPPSSLPGLCLPAPGLKGDLHWDYWHITCPRAPGRSGRVPPKIPLPARPLPKEPDLISIQDRKEEPDVPEGVYLEMDVSPSEVDDHCTAVVMCNRHLGSPVSPDVGVGAAERLSFSKVPKPLPPVPAKPLPPLRKQSTNKERDKRTCDAPLQSIVAELQEKFPSDGKEVKSRKKSHVKKRENGQKFSLLCKRSPTNVMALSSSQKKKSPLAELVLFSFKSKESAQELQEAALTTQSPTVLASPVREPWVDVTVKDSENLDVSDLSSPATPLGIQACLEQEDDTVAHLAEDNEDTGSTPQGVMRGVSIRGSHRSRKPFWQERTIVQDSGVLTQLSKQQLLLHESMYEVVTTEQSYLDSLNVAVGLFMESSALNQVLAPRDRKSLFSSMGKIREISQNFLDAMQTELEASLFCDVCEIIRLHASEHFGAYVDYIRNMPYQEQTLHNLGKEDPQIKEILTQLQEDPRCHRLPLKSFLVLPFQRITRLKILVETILKRTDPGSDGQASAQQALKEISKVVEACNHEVGRMKQMEELVHIANKTEFECKALPLVSSSRWLVKQGELAHLTDKENIFGKRKVFPVYLFLYNDLLLVTIKKGLDRFVVQDHVHRSLIEISDEVEDAEVECELKNTFLLALLKDHKGKTSQRLLRAPSQAEKASWVEALRPQKNGKNEVYEEWDCPQVQCTADYSAQQPGELSLLIGDVLNVIQKTNDGFLEGRRLVDGERGWFPRGSVKEITNEHVQRRHLRQRYHVLQAANRMLRQRYMSSERHASTCFR</sequence>